<dbReference type="EMBL" id="JAUNQW010000021">
    <property type="protein sequence ID" value="MDO5457697.1"/>
    <property type="molecule type" value="Genomic_DNA"/>
</dbReference>
<keyword evidence="1" id="KW-0812">Transmembrane</keyword>
<keyword evidence="1" id="KW-1133">Transmembrane helix</keyword>
<dbReference type="Proteomes" id="UP001171751">
    <property type="component" value="Unassembled WGS sequence"/>
</dbReference>
<organism evidence="2 3">
    <name type="scientific">Atopococcus tabaci</name>
    <dbReference type="NCBI Taxonomy" id="269774"/>
    <lineage>
        <taxon>Bacteria</taxon>
        <taxon>Bacillati</taxon>
        <taxon>Bacillota</taxon>
        <taxon>Bacilli</taxon>
        <taxon>Lactobacillales</taxon>
        <taxon>Carnobacteriaceae</taxon>
        <taxon>Atopococcus</taxon>
    </lineage>
</organism>
<protein>
    <submittedName>
        <fullName evidence="2">DUF1097 domain-containing protein</fullName>
    </submittedName>
</protein>
<accession>A0AA43ZSX6</accession>
<gene>
    <name evidence="2" type="ORF">Q4F26_05050</name>
</gene>
<evidence type="ECO:0000256" key="1">
    <source>
        <dbReference type="SAM" id="Phobius"/>
    </source>
</evidence>
<reference evidence="2" key="1">
    <citation type="submission" date="2023-07" db="EMBL/GenBank/DDBJ databases">
        <title>Between Cages and Wild: Unraveling the Impact of Captivity on Animal Microbiomes and Antimicrobial Resistance.</title>
        <authorList>
            <person name="Schmartz G.P."/>
            <person name="Rehner J."/>
            <person name="Schuff M.J."/>
            <person name="Becker S.L."/>
            <person name="Kravczyk M."/>
            <person name="Gurevich A."/>
            <person name="Francke R."/>
            <person name="Mueller R."/>
            <person name="Keller V."/>
            <person name="Keller A."/>
        </authorList>
    </citation>
    <scope>NUCLEOTIDE SEQUENCE</scope>
    <source>
        <strain evidence="2">S39M_St_73</strain>
    </source>
</reference>
<feature type="transmembrane region" description="Helical" evidence="1">
    <location>
        <begin position="5"/>
        <end position="22"/>
    </location>
</feature>
<evidence type="ECO:0000313" key="3">
    <source>
        <dbReference type="Proteomes" id="UP001171751"/>
    </source>
</evidence>
<feature type="transmembrane region" description="Helical" evidence="1">
    <location>
        <begin position="57"/>
        <end position="74"/>
    </location>
</feature>
<name>A0AA43ZSX6_9LACT</name>
<proteinExistence type="predicted"/>
<dbReference type="InterPro" id="IPR009476">
    <property type="entry name" value="DUF1097"/>
</dbReference>
<evidence type="ECO:0000313" key="2">
    <source>
        <dbReference type="EMBL" id="MDO5457697.1"/>
    </source>
</evidence>
<feature type="transmembrane region" description="Helical" evidence="1">
    <location>
        <begin position="80"/>
        <end position="100"/>
    </location>
</feature>
<dbReference type="Pfam" id="PF06496">
    <property type="entry name" value="DUF1097"/>
    <property type="match status" value="1"/>
</dbReference>
<dbReference type="AlphaFoldDB" id="A0AA43ZSX6"/>
<feature type="transmembrane region" description="Helical" evidence="1">
    <location>
        <begin position="120"/>
        <end position="142"/>
    </location>
</feature>
<sequence length="152" mass="16651">MKNEYMPISLLVGIIAMVWVFVCNTLGWPSWAGFIGWSVYFYGGAKPEAIKTSGPGFLLGAVLAIVTVQVMSILPDNPYLVVLPVFFLAFLMTYAQNINWFQIAPATFLGSATFFGTESIFDTLVVGFLLGMVVLGLVTTYTNKWLTNAVSK</sequence>
<keyword evidence="3" id="KW-1185">Reference proteome</keyword>
<keyword evidence="1" id="KW-0472">Membrane</keyword>
<comment type="caution">
    <text evidence="2">The sequence shown here is derived from an EMBL/GenBank/DDBJ whole genome shotgun (WGS) entry which is preliminary data.</text>
</comment>